<feature type="region of interest" description="Disordered" evidence="3">
    <location>
        <begin position="257"/>
        <end position="285"/>
    </location>
</feature>
<accession>A0A8H3J3T4</accession>
<dbReference type="GO" id="GO:0047617">
    <property type="term" value="F:fatty acyl-CoA hydrolase activity"/>
    <property type="evidence" value="ECO:0007669"/>
    <property type="project" value="InterPro"/>
</dbReference>
<dbReference type="Pfam" id="PF20789">
    <property type="entry name" value="4HBT_3C"/>
    <property type="match status" value="1"/>
</dbReference>
<dbReference type="Proteomes" id="UP000664534">
    <property type="component" value="Unassembled WGS sequence"/>
</dbReference>
<evidence type="ECO:0008006" key="8">
    <source>
        <dbReference type="Google" id="ProtNLM"/>
    </source>
</evidence>
<protein>
    <recommendedName>
        <fullName evidence="8">Acyl-CoA thioesterase 8</fullName>
    </recommendedName>
</protein>
<dbReference type="InterPro" id="IPR049450">
    <property type="entry name" value="ACOT8-like_C"/>
</dbReference>
<keyword evidence="7" id="KW-1185">Reference proteome</keyword>
<evidence type="ECO:0000313" key="7">
    <source>
        <dbReference type="Proteomes" id="UP000664534"/>
    </source>
</evidence>
<comment type="caution">
    <text evidence="6">The sequence shown here is derived from an EMBL/GenBank/DDBJ whole genome shotgun (WGS) entry which is preliminary data.</text>
</comment>
<proteinExistence type="inferred from homology"/>
<evidence type="ECO:0000259" key="4">
    <source>
        <dbReference type="Pfam" id="PF13622"/>
    </source>
</evidence>
<dbReference type="PANTHER" id="PTHR11066:SF34">
    <property type="entry name" value="ACYL-COENZYME A THIOESTERASE 8"/>
    <property type="match status" value="1"/>
</dbReference>
<dbReference type="InterPro" id="IPR049449">
    <property type="entry name" value="TesB_ACOT8-like_N"/>
</dbReference>
<keyword evidence="2" id="KW-0378">Hydrolase</keyword>
<feature type="compositionally biased region" description="Basic and acidic residues" evidence="3">
    <location>
        <begin position="265"/>
        <end position="276"/>
    </location>
</feature>
<name>A0A8H3J3T4_9LECA</name>
<dbReference type="GO" id="GO:0009062">
    <property type="term" value="P:fatty acid catabolic process"/>
    <property type="evidence" value="ECO:0007669"/>
    <property type="project" value="TreeGrafter"/>
</dbReference>
<dbReference type="GO" id="GO:0006637">
    <property type="term" value="P:acyl-CoA metabolic process"/>
    <property type="evidence" value="ECO:0007669"/>
    <property type="project" value="InterPro"/>
</dbReference>
<dbReference type="CDD" id="cd03445">
    <property type="entry name" value="Thioesterase_II_repeat2"/>
    <property type="match status" value="1"/>
</dbReference>
<evidence type="ECO:0000313" key="6">
    <source>
        <dbReference type="EMBL" id="CAF9940179.1"/>
    </source>
</evidence>
<dbReference type="OrthoDB" id="68328at2759"/>
<sequence length="363" mass="40752">MPSPTLIRPRPADPSKSAMENVLELITLKDIGPDIFTNARELWHPPGARGIYGGAVIAQCLAAAQHTVPPPSPANNNAVFLVHSMHCYFVLAGDPTIPILYHVERVREGKSFLTMTVQARQRGKCIFTTTLSFMREGSGGESTLDHGWDMPEGVREGLKQMLQEEKNVEDEEGAPMGVEAEGPFVSKRLGISNNDSFYPHYRKPLAWIQCRGSISPSGGQHAHLSALAYMSDSWFIGTVSRAHRLVRDGHMLYNRLFPQHQDSPSPERHTELEARKQSKNTFETPKSSIGMMVSLDHSIYFHRPREVKADEWMCTEMETPWSGEGRGLVMQRIWNQEGRLVATCVQEGLVRLRQEDPTPRSKL</sequence>
<evidence type="ECO:0000256" key="1">
    <source>
        <dbReference type="ARBA" id="ARBA00006538"/>
    </source>
</evidence>
<gene>
    <name evidence="6" type="ORF">IMSHALPRED_001778</name>
</gene>
<dbReference type="InterPro" id="IPR029069">
    <property type="entry name" value="HotDog_dom_sf"/>
</dbReference>
<evidence type="ECO:0000256" key="3">
    <source>
        <dbReference type="SAM" id="MobiDB-lite"/>
    </source>
</evidence>
<dbReference type="InterPro" id="IPR042171">
    <property type="entry name" value="Acyl-CoA_hotdog"/>
</dbReference>
<dbReference type="GO" id="GO:0005782">
    <property type="term" value="C:peroxisomal matrix"/>
    <property type="evidence" value="ECO:0007669"/>
    <property type="project" value="UniProtKB-SubCell"/>
</dbReference>
<comment type="similarity">
    <text evidence="1">Belongs to the C/M/P thioester hydrolase family.</text>
</comment>
<dbReference type="PANTHER" id="PTHR11066">
    <property type="entry name" value="ACYL-COA THIOESTERASE"/>
    <property type="match status" value="1"/>
</dbReference>
<dbReference type="Pfam" id="PF13622">
    <property type="entry name" value="4HBT_3"/>
    <property type="match status" value="1"/>
</dbReference>
<dbReference type="CDD" id="cd03444">
    <property type="entry name" value="Thioesterase_II_repeat1"/>
    <property type="match status" value="1"/>
</dbReference>
<dbReference type="Gene3D" id="2.40.160.210">
    <property type="entry name" value="Acyl-CoA thioesterase, double hotdog domain"/>
    <property type="match status" value="1"/>
</dbReference>
<dbReference type="InterPro" id="IPR003703">
    <property type="entry name" value="Acyl_CoA_thio"/>
</dbReference>
<dbReference type="SUPFAM" id="SSF54637">
    <property type="entry name" value="Thioesterase/thiol ester dehydrase-isomerase"/>
    <property type="match status" value="2"/>
</dbReference>
<reference evidence="6" key="1">
    <citation type="submission" date="2021-03" db="EMBL/GenBank/DDBJ databases">
        <authorList>
            <person name="Tagirdzhanova G."/>
        </authorList>
    </citation>
    <scope>NUCLEOTIDE SEQUENCE</scope>
</reference>
<feature type="domain" description="Acyl-CoA thioesterase-like N-terminal HotDog" evidence="4">
    <location>
        <begin position="43"/>
        <end position="134"/>
    </location>
</feature>
<evidence type="ECO:0000259" key="5">
    <source>
        <dbReference type="Pfam" id="PF20789"/>
    </source>
</evidence>
<feature type="domain" description="Acyl-CoA thioesterase-like C-terminal" evidence="5">
    <location>
        <begin position="181"/>
        <end position="350"/>
    </location>
</feature>
<organism evidence="6 7">
    <name type="scientific">Imshaugia aleurites</name>
    <dbReference type="NCBI Taxonomy" id="172621"/>
    <lineage>
        <taxon>Eukaryota</taxon>
        <taxon>Fungi</taxon>
        <taxon>Dikarya</taxon>
        <taxon>Ascomycota</taxon>
        <taxon>Pezizomycotina</taxon>
        <taxon>Lecanoromycetes</taxon>
        <taxon>OSLEUM clade</taxon>
        <taxon>Lecanoromycetidae</taxon>
        <taxon>Lecanorales</taxon>
        <taxon>Lecanorineae</taxon>
        <taxon>Parmeliaceae</taxon>
        <taxon>Imshaugia</taxon>
    </lineage>
</organism>
<evidence type="ECO:0000256" key="2">
    <source>
        <dbReference type="ARBA" id="ARBA00022801"/>
    </source>
</evidence>
<dbReference type="EMBL" id="CAJPDT010000128">
    <property type="protein sequence ID" value="CAF9940179.1"/>
    <property type="molecule type" value="Genomic_DNA"/>
</dbReference>
<dbReference type="AlphaFoldDB" id="A0A8H3J3T4"/>